<keyword evidence="3" id="KW-0336">GPI-anchor</keyword>
<organism evidence="6 7">
    <name type="scientific">Elaphomyces granulatus</name>
    <dbReference type="NCBI Taxonomy" id="519963"/>
    <lineage>
        <taxon>Eukaryota</taxon>
        <taxon>Fungi</taxon>
        <taxon>Dikarya</taxon>
        <taxon>Ascomycota</taxon>
        <taxon>Pezizomycotina</taxon>
        <taxon>Eurotiomycetes</taxon>
        <taxon>Eurotiomycetidae</taxon>
        <taxon>Eurotiales</taxon>
        <taxon>Elaphomycetaceae</taxon>
        <taxon>Elaphomyces</taxon>
    </lineage>
</organism>
<dbReference type="GO" id="GO:0009251">
    <property type="term" value="P:glucan catabolic process"/>
    <property type="evidence" value="ECO:0007669"/>
    <property type="project" value="TreeGrafter"/>
</dbReference>
<keyword evidence="3" id="KW-0472">Membrane</keyword>
<evidence type="ECO:0000256" key="5">
    <source>
        <dbReference type="SAM" id="SignalP"/>
    </source>
</evidence>
<evidence type="ECO:0000256" key="1">
    <source>
        <dbReference type="ARBA" id="ARBA00004196"/>
    </source>
</evidence>
<accession>A0A232M0K9</accession>
<dbReference type="AlphaFoldDB" id="A0A232M0K9"/>
<feature type="signal peptide" evidence="5">
    <location>
        <begin position="1"/>
        <end position="25"/>
    </location>
</feature>
<sequence length="269" mass="30092">MCLLLLDAVVLTVFGLTLLPRAVAAQYLLMQDFSGSNFFSNFDFFTEPDPTNGFVQYVNQDTAKLSGLIDITSRGSVYLGVDHTSTISDDDGGRKSVRIESIPTFSQGLLVADIEHMPPSICGAWPAFWTFGDDWPQDGEVASPCNLQQEIKNQKIVFDTTFCGDWATDAFTDSDCPMSDPSSVIRSCVHYVATNPFMYLGAYWEINSIRIYQNQSHYTSVQRSPSKPSAGTGIVAHLRHQVLMRRVKILFELRSNQVQAHTKPRRRFG</sequence>
<dbReference type="EMBL" id="NPHW01003292">
    <property type="protein sequence ID" value="OXV09838.1"/>
    <property type="molecule type" value="Genomic_DNA"/>
</dbReference>
<evidence type="ECO:0008006" key="8">
    <source>
        <dbReference type="Google" id="ProtNLM"/>
    </source>
</evidence>
<keyword evidence="7" id="KW-1185">Reference proteome</keyword>
<comment type="subcellular location">
    <subcellularLocation>
        <location evidence="1">Cell envelope</location>
    </subcellularLocation>
    <subcellularLocation>
        <location evidence="2">Membrane</location>
        <topology evidence="2">Lipid-anchor</topology>
        <topology evidence="2">GPI-anchor</topology>
    </subcellularLocation>
</comment>
<gene>
    <name evidence="6" type="ORF">Egran_02399</name>
</gene>
<comment type="caution">
    <text evidence="6">The sequence shown here is derived from an EMBL/GenBank/DDBJ whole genome shotgun (WGS) entry which is preliminary data.</text>
</comment>
<dbReference type="InterPro" id="IPR013320">
    <property type="entry name" value="ConA-like_dom_sf"/>
</dbReference>
<dbReference type="Proteomes" id="UP000243515">
    <property type="component" value="Unassembled WGS sequence"/>
</dbReference>
<dbReference type="PANTHER" id="PTHR10963:SF24">
    <property type="entry name" value="GLYCOSIDASE C21B10.07-RELATED"/>
    <property type="match status" value="1"/>
</dbReference>
<dbReference type="SUPFAM" id="SSF49899">
    <property type="entry name" value="Concanavalin A-like lectins/glucanases"/>
    <property type="match status" value="1"/>
</dbReference>
<dbReference type="Pfam" id="PF26113">
    <property type="entry name" value="GH16_XgeA"/>
    <property type="match status" value="2"/>
</dbReference>
<keyword evidence="5" id="KW-0732">Signal</keyword>
<dbReference type="PANTHER" id="PTHR10963">
    <property type="entry name" value="GLYCOSYL HYDROLASE-RELATED"/>
    <property type="match status" value="1"/>
</dbReference>
<evidence type="ECO:0000313" key="7">
    <source>
        <dbReference type="Proteomes" id="UP000243515"/>
    </source>
</evidence>
<evidence type="ECO:0000256" key="3">
    <source>
        <dbReference type="ARBA" id="ARBA00022622"/>
    </source>
</evidence>
<name>A0A232M0K9_9EURO</name>
<evidence type="ECO:0000256" key="4">
    <source>
        <dbReference type="ARBA" id="ARBA00023288"/>
    </source>
</evidence>
<keyword evidence="3" id="KW-0325">Glycoprotein</keyword>
<protein>
    <recommendedName>
        <fullName evidence="8">GH16 domain-containing protein</fullName>
    </recommendedName>
</protein>
<dbReference type="OrthoDB" id="192832at2759"/>
<keyword evidence="4" id="KW-0449">Lipoprotein</keyword>
<dbReference type="Gene3D" id="2.60.120.200">
    <property type="match status" value="2"/>
</dbReference>
<reference evidence="6 7" key="1">
    <citation type="journal article" date="2015" name="Environ. Microbiol.">
        <title>Metagenome sequence of Elaphomyces granulatus from sporocarp tissue reveals Ascomycota ectomycorrhizal fingerprints of genome expansion and a Proteobacteria-rich microbiome.</title>
        <authorList>
            <person name="Quandt C.A."/>
            <person name="Kohler A."/>
            <person name="Hesse C.N."/>
            <person name="Sharpton T.J."/>
            <person name="Martin F."/>
            <person name="Spatafora J.W."/>
        </authorList>
    </citation>
    <scope>NUCLEOTIDE SEQUENCE [LARGE SCALE GENOMIC DNA]</scope>
    <source>
        <strain evidence="6 7">OSC145934</strain>
    </source>
</reference>
<feature type="chain" id="PRO_5013234867" description="GH16 domain-containing protein" evidence="5">
    <location>
        <begin position="26"/>
        <end position="269"/>
    </location>
</feature>
<dbReference type="GO" id="GO:0098552">
    <property type="term" value="C:side of membrane"/>
    <property type="evidence" value="ECO:0007669"/>
    <property type="project" value="UniProtKB-KW"/>
</dbReference>
<proteinExistence type="predicted"/>
<evidence type="ECO:0000313" key="6">
    <source>
        <dbReference type="EMBL" id="OXV09838.1"/>
    </source>
</evidence>
<evidence type="ECO:0000256" key="2">
    <source>
        <dbReference type="ARBA" id="ARBA00004589"/>
    </source>
</evidence>
<dbReference type="InterPro" id="IPR050546">
    <property type="entry name" value="Glycosyl_Hydrlase_16"/>
</dbReference>